<dbReference type="InterPro" id="IPR000182">
    <property type="entry name" value="GNAT_dom"/>
</dbReference>
<evidence type="ECO:0000256" key="2">
    <source>
        <dbReference type="ARBA" id="ARBA00023315"/>
    </source>
</evidence>
<dbReference type="SUPFAM" id="SSF55729">
    <property type="entry name" value="Acyl-CoA N-acyltransferases (Nat)"/>
    <property type="match status" value="1"/>
</dbReference>
<protein>
    <submittedName>
        <fullName evidence="4">Acetyltransferase (GNAT) family protein</fullName>
    </submittedName>
</protein>
<dbReference type="Gene3D" id="3.40.630.30">
    <property type="match status" value="1"/>
</dbReference>
<sequence>MRIVQAGVERLDEITPLFIKYREFYGQSPKPEASERFLRARLQEDEAVILLAEDESTGKVLGFCQFIPSFSALTLTASWVLKGIYVIEEARRQLVADRMINHAKELAKTKGIGRMTVMTGESNEAAHELYRSLGFTDDVDFRYFASKL</sequence>
<accession>A0A1H2GH68</accession>
<proteinExistence type="predicted"/>
<dbReference type="PROSITE" id="PS51186">
    <property type="entry name" value="GNAT"/>
    <property type="match status" value="1"/>
</dbReference>
<feature type="domain" description="N-acetyltransferase" evidence="3">
    <location>
        <begin position="1"/>
        <end position="148"/>
    </location>
</feature>
<keyword evidence="2" id="KW-0012">Acyltransferase</keyword>
<dbReference type="InterPro" id="IPR050832">
    <property type="entry name" value="Bact_Acetyltransf"/>
</dbReference>
<reference evidence="5" key="1">
    <citation type="submission" date="2016-10" db="EMBL/GenBank/DDBJ databases">
        <authorList>
            <person name="Varghese N."/>
            <person name="Submissions S."/>
        </authorList>
    </citation>
    <scope>NUCLEOTIDE SEQUENCE [LARGE SCALE GENOMIC DNA]</scope>
    <source>
        <strain evidence="5">CECT 8338</strain>
    </source>
</reference>
<dbReference type="Pfam" id="PF00583">
    <property type="entry name" value="Acetyltransf_1"/>
    <property type="match status" value="1"/>
</dbReference>
<evidence type="ECO:0000313" key="5">
    <source>
        <dbReference type="Proteomes" id="UP000243924"/>
    </source>
</evidence>
<dbReference type="GO" id="GO:0016747">
    <property type="term" value="F:acyltransferase activity, transferring groups other than amino-acyl groups"/>
    <property type="evidence" value="ECO:0007669"/>
    <property type="project" value="InterPro"/>
</dbReference>
<evidence type="ECO:0000259" key="3">
    <source>
        <dbReference type="PROSITE" id="PS51186"/>
    </source>
</evidence>
<dbReference type="PANTHER" id="PTHR43877">
    <property type="entry name" value="AMINOALKYLPHOSPHONATE N-ACETYLTRANSFERASE-RELATED-RELATED"/>
    <property type="match status" value="1"/>
</dbReference>
<dbReference type="InterPro" id="IPR016181">
    <property type="entry name" value="Acyl_CoA_acyltransferase"/>
</dbReference>
<gene>
    <name evidence="4" type="ORF">SAMN05216210_2297</name>
</gene>
<dbReference type="RefSeq" id="WP_092387024.1">
    <property type="nucleotide sequence ID" value="NZ_LT629787.1"/>
</dbReference>
<dbReference type="OrthoDB" id="9792929at2"/>
<dbReference type="CDD" id="cd04301">
    <property type="entry name" value="NAT_SF"/>
    <property type="match status" value="1"/>
</dbReference>
<dbReference type="Proteomes" id="UP000243924">
    <property type="component" value="Chromosome I"/>
</dbReference>
<dbReference type="PANTHER" id="PTHR43877:SF2">
    <property type="entry name" value="AMINOALKYLPHOSPHONATE N-ACETYLTRANSFERASE-RELATED"/>
    <property type="match status" value="1"/>
</dbReference>
<dbReference type="EMBL" id="LT629787">
    <property type="protein sequence ID" value="SDU18842.1"/>
    <property type="molecule type" value="Genomic_DNA"/>
</dbReference>
<evidence type="ECO:0000256" key="1">
    <source>
        <dbReference type="ARBA" id="ARBA00022679"/>
    </source>
</evidence>
<name>A0A1H2GH68_9GAMM</name>
<organism evidence="4 5">
    <name type="scientific">Halopseudomonas salegens</name>
    <dbReference type="NCBI Taxonomy" id="1434072"/>
    <lineage>
        <taxon>Bacteria</taxon>
        <taxon>Pseudomonadati</taxon>
        <taxon>Pseudomonadota</taxon>
        <taxon>Gammaproteobacteria</taxon>
        <taxon>Pseudomonadales</taxon>
        <taxon>Pseudomonadaceae</taxon>
        <taxon>Halopseudomonas</taxon>
    </lineage>
</organism>
<dbReference type="STRING" id="1434072.SAMN05216210_2297"/>
<keyword evidence="1 4" id="KW-0808">Transferase</keyword>
<evidence type="ECO:0000313" key="4">
    <source>
        <dbReference type="EMBL" id="SDU18842.1"/>
    </source>
</evidence>
<dbReference type="AlphaFoldDB" id="A0A1H2GH68"/>
<keyword evidence="5" id="KW-1185">Reference proteome</keyword>